<organism evidence="4 5">
    <name type="scientific">Rhizobium viscosum</name>
    <name type="common">Arthrobacter viscosus</name>
    <dbReference type="NCBI Taxonomy" id="1673"/>
    <lineage>
        <taxon>Bacteria</taxon>
        <taxon>Pseudomonadati</taxon>
        <taxon>Pseudomonadota</taxon>
        <taxon>Alphaproteobacteria</taxon>
        <taxon>Hyphomicrobiales</taxon>
        <taxon>Rhizobiaceae</taxon>
        <taxon>Rhizobium/Agrobacterium group</taxon>
        <taxon>Rhizobium</taxon>
    </lineage>
</organism>
<accession>A0ABR9IJN3</accession>
<comment type="catalytic activity">
    <reaction evidence="2">
        <text>2 GTP = 3',3'-c-di-GMP + 2 diphosphate</text>
        <dbReference type="Rhea" id="RHEA:24898"/>
        <dbReference type="ChEBI" id="CHEBI:33019"/>
        <dbReference type="ChEBI" id="CHEBI:37565"/>
        <dbReference type="ChEBI" id="CHEBI:58805"/>
        <dbReference type="EC" id="2.7.7.65"/>
    </reaction>
</comment>
<dbReference type="InterPro" id="IPR050469">
    <property type="entry name" value="Diguanylate_Cyclase"/>
</dbReference>
<evidence type="ECO:0000256" key="2">
    <source>
        <dbReference type="ARBA" id="ARBA00034247"/>
    </source>
</evidence>
<evidence type="ECO:0000313" key="4">
    <source>
        <dbReference type="EMBL" id="MBE1503387.1"/>
    </source>
</evidence>
<dbReference type="Pfam" id="PF00990">
    <property type="entry name" value="GGDEF"/>
    <property type="match status" value="1"/>
</dbReference>
<dbReference type="EC" id="2.7.7.65" evidence="1"/>
<dbReference type="RefSeq" id="WP_192727575.1">
    <property type="nucleotide sequence ID" value="NZ_BAAAVL010000003.1"/>
</dbReference>
<evidence type="ECO:0000256" key="1">
    <source>
        <dbReference type="ARBA" id="ARBA00012528"/>
    </source>
</evidence>
<name>A0ABR9IJN3_RHIVS</name>
<dbReference type="NCBIfam" id="TIGR00254">
    <property type="entry name" value="GGDEF"/>
    <property type="match status" value="1"/>
</dbReference>
<dbReference type="SMART" id="SM00267">
    <property type="entry name" value="GGDEF"/>
    <property type="match status" value="1"/>
</dbReference>
<dbReference type="InterPro" id="IPR029787">
    <property type="entry name" value="Nucleotide_cyclase"/>
</dbReference>
<comment type="caution">
    <text evidence="4">The sequence shown here is derived from an EMBL/GenBank/DDBJ whole genome shotgun (WGS) entry which is preliminary data.</text>
</comment>
<dbReference type="PANTHER" id="PTHR45138:SF9">
    <property type="entry name" value="DIGUANYLATE CYCLASE DGCM-RELATED"/>
    <property type="match status" value="1"/>
</dbReference>
<reference evidence="4 5" key="1">
    <citation type="submission" date="2020-10" db="EMBL/GenBank/DDBJ databases">
        <title>Sequencing the genomes of 1000 actinobacteria strains.</title>
        <authorList>
            <person name="Klenk H.-P."/>
        </authorList>
    </citation>
    <scope>NUCLEOTIDE SEQUENCE [LARGE SCALE GENOMIC DNA]</scope>
    <source>
        <strain evidence="4 5">DSM 7307</strain>
    </source>
</reference>
<dbReference type="PANTHER" id="PTHR45138">
    <property type="entry name" value="REGULATORY COMPONENTS OF SENSORY TRANSDUCTION SYSTEM"/>
    <property type="match status" value="1"/>
</dbReference>
<dbReference type="InterPro" id="IPR043128">
    <property type="entry name" value="Rev_trsase/Diguanyl_cyclase"/>
</dbReference>
<dbReference type="InterPro" id="IPR000160">
    <property type="entry name" value="GGDEF_dom"/>
</dbReference>
<feature type="domain" description="GGDEF" evidence="3">
    <location>
        <begin position="215"/>
        <end position="355"/>
    </location>
</feature>
<dbReference type="CDD" id="cd01949">
    <property type="entry name" value="GGDEF"/>
    <property type="match status" value="1"/>
</dbReference>
<keyword evidence="5" id="KW-1185">Reference proteome</keyword>
<protein>
    <recommendedName>
        <fullName evidence="1">diguanylate cyclase</fullName>
        <ecNumber evidence="1">2.7.7.65</ecNumber>
    </recommendedName>
</protein>
<gene>
    <name evidence="4" type="ORF">H4W29_000568</name>
</gene>
<sequence length="355" mass="38265">MPTAAANALNTREATRPAPATDVQKVAQHMMRLNVAGLPRNYELFHEALIGLNAGLAQDIAALGPHPHQEALDELGLRYRLVGHYGLADDRSRNETSRVLKETAERLAEGRLHHQAFTRACETILKSVSGQQDQQSLADFMAEVEYLAASLSAVLAAERTIGTRLEEEIERLTALERGISTVQAAAITDKITGLPNRIGLNRALDDLYCQEEGAAGSALIMIDIDDFKELTARYGAQTGNKLLKKLAGLFRKTVKKNDFVARLEADEFALLFANVGMQDALAIAERLRSSVEDNLVFAASDRSEASGLTISVGVALSGDAATSGQLQANARVALLAAQSNPRVPVQAFGRQGVRL</sequence>
<evidence type="ECO:0000313" key="5">
    <source>
        <dbReference type="Proteomes" id="UP000620262"/>
    </source>
</evidence>
<evidence type="ECO:0000259" key="3">
    <source>
        <dbReference type="PROSITE" id="PS50887"/>
    </source>
</evidence>
<dbReference type="SUPFAM" id="SSF55073">
    <property type="entry name" value="Nucleotide cyclase"/>
    <property type="match status" value="1"/>
</dbReference>
<proteinExistence type="predicted"/>
<dbReference type="Proteomes" id="UP000620262">
    <property type="component" value="Unassembled WGS sequence"/>
</dbReference>
<dbReference type="PROSITE" id="PS50887">
    <property type="entry name" value="GGDEF"/>
    <property type="match status" value="1"/>
</dbReference>
<dbReference type="Gene3D" id="3.30.70.270">
    <property type="match status" value="1"/>
</dbReference>
<dbReference type="EMBL" id="JADBEC010000001">
    <property type="protein sequence ID" value="MBE1503387.1"/>
    <property type="molecule type" value="Genomic_DNA"/>
</dbReference>